<protein>
    <submittedName>
        <fullName evidence="1">Uncharacterized protein</fullName>
    </submittedName>
</protein>
<dbReference type="AlphaFoldDB" id="A0A8X8KPL6"/>
<proteinExistence type="predicted"/>
<evidence type="ECO:0000313" key="1">
    <source>
        <dbReference type="EMBL" id="NUB45036.1"/>
    </source>
</evidence>
<keyword evidence="2" id="KW-1185">Reference proteome</keyword>
<evidence type="ECO:0000313" key="2">
    <source>
        <dbReference type="Proteomes" id="UP000484076"/>
    </source>
</evidence>
<dbReference type="EMBL" id="WHUT02000006">
    <property type="protein sequence ID" value="NUB45036.1"/>
    <property type="molecule type" value="Genomic_DNA"/>
</dbReference>
<name>A0A8X8KPL6_9RHOB</name>
<reference evidence="1" key="1">
    <citation type="submission" date="2020-05" db="EMBL/GenBank/DDBJ databases">
        <title>Fertoebacter nigrum gen. nov., sp. nov., a new member of the family Rhodobacteraceae.</title>
        <authorList>
            <person name="Szuroczki S."/>
            <person name="Abbaszade G."/>
            <person name="Buni D."/>
            <person name="Schumann P."/>
            <person name="Toth E."/>
        </authorList>
    </citation>
    <scope>NUCLEOTIDE SEQUENCE</scope>
    <source>
        <strain evidence="1">RG-N-1a</strain>
    </source>
</reference>
<accession>A0A8X8KPL6</accession>
<sequence>MDQRHALITLAETLASHEGVTHFAISYRALGKGDFFKKMKDHGADCRTTTAAKLMRFFDQAWPADLEWPPDIPRPPKTNQAA</sequence>
<dbReference type="Proteomes" id="UP000484076">
    <property type="component" value="Unassembled WGS sequence"/>
</dbReference>
<organism evidence="1 2">
    <name type="scientific">Fertoeibacter niger</name>
    <dbReference type="NCBI Taxonomy" id="2656921"/>
    <lineage>
        <taxon>Bacteria</taxon>
        <taxon>Pseudomonadati</taxon>
        <taxon>Pseudomonadota</taxon>
        <taxon>Alphaproteobacteria</taxon>
        <taxon>Rhodobacterales</taxon>
        <taxon>Paracoccaceae</taxon>
        <taxon>Fertoeibacter</taxon>
    </lineage>
</organism>
<gene>
    <name evidence="1" type="ORF">GEU84_011610</name>
</gene>
<comment type="caution">
    <text evidence="1">The sequence shown here is derived from an EMBL/GenBank/DDBJ whole genome shotgun (WGS) entry which is preliminary data.</text>
</comment>
<dbReference type="RefSeq" id="WP_152825551.1">
    <property type="nucleotide sequence ID" value="NZ_WHUT02000006.1"/>
</dbReference>